<keyword evidence="2 4" id="KW-0378">Hydrolase</keyword>
<proteinExistence type="inferred from homology"/>
<evidence type="ECO:0000256" key="2">
    <source>
        <dbReference type="ARBA" id="ARBA00022801"/>
    </source>
</evidence>
<feature type="domain" description="AB hydrolase-1" evidence="3">
    <location>
        <begin position="58"/>
        <end position="342"/>
    </location>
</feature>
<dbReference type="InterPro" id="IPR000073">
    <property type="entry name" value="AB_hydrolase_1"/>
</dbReference>
<comment type="similarity">
    <text evidence="1">Belongs to the peptidase S33 family.</text>
</comment>
<dbReference type="RefSeq" id="WP_258541566.1">
    <property type="nucleotide sequence ID" value="NZ_OU015584.1"/>
</dbReference>
<dbReference type="Proteomes" id="UP000683507">
    <property type="component" value="Chromosome"/>
</dbReference>
<evidence type="ECO:0000256" key="1">
    <source>
        <dbReference type="ARBA" id="ARBA00010088"/>
    </source>
</evidence>
<protein>
    <submittedName>
        <fullName evidence="4">Aminoacrylate hydrolase RutD</fullName>
        <ecNumber evidence="4">3.5.1.-</ecNumber>
    </submittedName>
</protein>
<dbReference type="Pfam" id="PF00561">
    <property type="entry name" value="Abhydrolase_1"/>
    <property type="match status" value="1"/>
</dbReference>
<dbReference type="InterPro" id="IPR050266">
    <property type="entry name" value="AB_hydrolase_sf"/>
</dbReference>
<dbReference type="SUPFAM" id="SSF53474">
    <property type="entry name" value="alpha/beta-Hydrolases"/>
    <property type="match status" value="1"/>
</dbReference>
<sequence>MNFRICILSILVGLGLVRCAKVEDFEISENSDTFFHVNVGETTLPVWVRGNTSSRKFVIYINGGPGLTSIDIARADMFDWSTGLEENFAIVYYDQRGCGNSQGNIDESTLTIQQYVDDLDAIVSVLESAYENPQIYLMGHSFGGFIGINYLLNSEYERKIAGWISIDGAYNFDFDLSWQYRRTFLINLANEEILKGNMIEHWTNALEWTDNNPTITTREQKNTWQSYVGDPGEIIIPEELATLSVRQYLEIGFLSSYNPFPAYLSSNLEIVNDKLNADAEGTNLIAEVSNVTIPSLLIWGRYDDLIVPEEGADVFNNFGTLDNDKYFIVLSNSSHEPYISDPLNFKSEIIDFVLKY</sequence>
<dbReference type="InterPro" id="IPR002410">
    <property type="entry name" value="Peptidase_S33"/>
</dbReference>
<organism evidence="4 5">
    <name type="scientific">Parvicella tangerina</name>
    <dbReference type="NCBI Taxonomy" id="2829795"/>
    <lineage>
        <taxon>Bacteria</taxon>
        <taxon>Pseudomonadati</taxon>
        <taxon>Bacteroidota</taxon>
        <taxon>Flavobacteriia</taxon>
        <taxon>Flavobacteriales</taxon>
        <taxon>Parvicellaceae</taxon>
        <taxon>Parvicella</taxon>
    </lineage>
</organism>
<dbReference type="GO" id="GO:0006508">
    <property type="term" value="P:proteolysis"/>
    <property type="evidence" value="ECO:0007669"/>
    <property type="project" value="InterPro"/>
</dbReference>
<dbReference type="EC" id="3.5.1.-" evidence="4"/>
<dbReference type="AlphaFoldDB" id="A0A916NAE2"/>
<dbReference type="InterPro" id="IPR029058">
    <property type="entry name" value="AB_hydrolase_fold"/>
</dbReference>
<dbReference type="PANTHER" id="PTHR43798:SF31">
    <property type="entry name" value="AB HYDROLASE SUPERFAMILY PROTEIN YCLE"/>
    <property type="match status" value="1"/>
</dbReference>
<evidence type="ECO:0000313" key="4">
    <source>
        <dbReference type="EMBL" id="CAG5080543.1"/>
    </source>
</evidence>
<gene>
    <name evidence="4" type="primary">rutD</name>
    <name evidence="4" type="ORF">CRYO30217_01366</name>
</gene>
<reference evidence="4" key="1">
    <citation type="submission" date="2021-04" db="EMBL/GenBank/DDBJ databases">
        <authorList>
            <person name="Rodrigo-Torres L."/>
            <person name="Arahal R. D."/>
            <person name="Lucena T."/>
        </authorList>
    </citation>
    <scope>NUCLEOTIDE SEQUENCE</scope>
    <source>
        <strain evidence="4">AS29M-1</strain>
    </source>
</reference>
<accession>A0A916NAE2</accession>
<dbReference type="Gene3D" id="3.40.50.1820">
    <property type="entry name" value="alpha/beta hydrolase"/>
    <property type="match status" value="1"/>
</dbReference>
<dbReference type="PANTHER" id="PTHR43798">
    <property type="entry name" value="MONOACYLGLYCEROL LIPASE"/>
    <property type="match status" value="1"/>
</dbReference>
<dbReference type="KEGG" id="ptan:CRYO30217_01366"/>
<name>A0A916NAE2_9FLAO</name>
<evidence type="ECO:0000313" key="5">
    <source>
        <dbReference type="Proteomes" id="UP000683507"/>
    </source>
</evidence>
<keyword evidence="5" id="KW-1185">Reference proteome</keyword>
<evidence type="ECO:0000259" key="3">
    <source>
        <dbReference type="Pfam" id="PF00561"/>
    </source>
</evidence>
<dbReference type="GO" id="GO:0008233">
    <property type="term" value="F:peptidase activity"/>
    <property type="evidence" value="ECO:0007669"/>
    <property type="project" value="InterPro"/>
</dbReference>
<dbReference type="EMBL" id="OU015584">
    <property type="protein sequence ID" value="CAG5080543.1"/>
    <property type="molecule type" value="Genomic_DNA"/>
</dbReference>
<dbReference type="PRINTS" id="PR00793">
    <property type="entry name" value="PROAMNOPTASE"/>
</dbReference>
<dbReference type="GO" id="GO:0016020">
    <property type="term" value="C:membrane"/>
    <property type="evidence" value="ECO:0007669"/>
    <property type="project" value="TreeGrafter"/>
</dbReference>